<proteinExistence type="predicted"/>
<dbReference type="AlphaFoldDB" id="V3ZP91"/>
<dbReference type="Gene3D" id="3.90.1150.10">
    <property type="entry name" value="Aspartate Aminotransferase, domain 1"/>
    <property type="match status" value="1"/>
</dbReference>
<protein>
    <recommendedName>
        <fullName evidence="2">Aminotransferase class V domain-containing protein</fullName>
    </recommendedName>
</protein>
<organism evidence="3 4">
    <name type="scientific">Lottia gigantea</name>
    <name type="common">Giant owl limpet</name>
    <dbReference type="NCBI Taxonomy" id="225164"/>
    <lineage>
        <taxon>Eukaryota</taxon>
        <taxon>Metazoa</taxon>
        <taxon>Spiralia</taxon>
        <taxon>Lophotrochozoa</taxon>
        <taxon>Mollusca</taxon>
        <taxon>Gastropoda</taxon>
        <taxon>Patellogastropoda</taxon>
        <taxon>Lottioidea</taxon>
        <taxon>Lottiidae</taxon>
        <taxon>Lottia</taxon>
    </lineage>
</organism>
<name>V3ZP91_LOTGI</name>
<dbReference type="PANTHER" id="PTHR43092:SF2">
    <property type="entry name" value="HERCYNYLCYSTEINE SULFOXIDE LYASE"/>
    <property type="match status" value="1"/>
</dbReference>
<dbReference type="Pfam" id="PF00266">
    <property type="entry name" value="Aminotran_5"/>
    <property type="match status" value="1"/>
</dbReference>
<dbReference type="CTD" id="20238775"/>
<dbReference type="PANTHER" id="PTHR43092">
    <property type="entry name" value="L-CYSTEINE DESULFHYDRASE"/>
    <property type="match status" value="1"/>
</dbReference>
<gene>
    <name evidence="3" type="ORF">LOTGIDRAFT_161769</name>
</gene>
<dbReference type="HOGENOM" id="CLU_003433_3_1_1"/>
<dbReference type="GeneID" id="20238775"/>
<dbReference type="STRING" id="225164.V3ZP91"/>
<dbReference type="InterPro" id="IPR015424">
    <property type="entry name" value="PyrdxlP-dep_Trfase"/>
</dbReference>
<evidence type="ECO:0000313" key="3">
    <source>
        <dbReference type="EMBL" id="ESO93218.1"/>
    </source>
</evidence>
<evidence type="ECO:0000259" key="2">
    <source>
        <dbReference type="Pfam" id="PF00266"/>
    </source>
</evidence>
<evidence type="ECO:0000256" key="1">
    <source>
        <dbReference type="ARBA" id="ARBA00022898"/>
    </source>
</evidence>
<dbReference type="EMBL" id="KB201931">
    <property type="protein sequence ID" value="ESO93218.1"/>
    <property type="molecule type" value="Genomic_DNA"/>
</dbReference>
<dbReference type="SUPFAM" id="SSF53383">
    <property type="entry name" value="PLP-dependent transferases"/>
    <property type="match status" value="1"/>
</dbReference>
<keyword evidence="4" id="KW-1185">Reference proteome</keyword>
<dbReference type="InterPro" id="IPR000192">
    <property type="entry name" value="Aminotrans_V_dom"/>
</dbReference>
<dbReference type="RefSeq" id="XP_009055922.1">
    <property type="nucleotide sequence ID" value="XM_009057674.1"/>
</dbReference>
<reference evidence="3 4" key="1">
    <citation type="journal article" date="2013" name="Nature">
        <title>Insights into bilaterian evolution from three spiralian genomes.</title>
        <authorList>
            <person name="Simakov O."/>
            <person name="Marletaz F."/>
            <person name="Cho S.J."/>
            <person name="Edsinger-Gonzales E."/>
            <person name="Havlak P."/>
            <person name="Hellsten U."/>
            <person name="Kuo D.H."/>
            <person name="Larsson T."/>
            <person name="Lv J."/>
            <person name="Arendt D."/>
            <person name="Savage R."/>
            <person name="Osoegawa K."/>
            <person name="de Jong P."/>
            <person name="Grimwood J."/>
            <person name="Chapman J.A."/>
            <person name="Shapiro H."/>
            <person name="Aerts A."/>
            <person name="Otillar R.P."/>
            <person name="Terry A.Y."/>
            <person name="Boore J.L."/>
            <person name="Grigoriev I.V."/>
            <person name="Lindberg D.R."/>
            <person name="Seaver E.C."/>
            <person name="Weisblat D.A."/>
            <person name="Putnam N.H."/>
            <person name="Rokhsar D.S."/>
        </authorList>
    </citation>
    <scope>NUCLEOTIDE SEQUENCE [LARGE SCALE GENOMIC DNA]</scope>
</reference>
<dbReference type="Proteomes" id="UP000030746">
    <property type="component" value="Unassembled WGS sequence"/>
</dbReference>
<dbReference type="InterPro" id="IPR015422">
    <property type="entry name" value="PyrdxlP-dep_Trfase_small"/>
</dbReference>
<feature type="domain" description="Aminotransferase class V" evidence="2">
    <location>
        <begin position="106"/>
        <end position="422"/>
    </location>
</feature>
<dbReference type="KEGG" id="lgi:LOTGIDRAFT_161769"/>
<accession>V3ZP91</accession>
<dbReference type="OrthoDB" id="5978656at2759"/>
<dbReference type="OMA" id="DDHRANG"/>
<evidence type="ECO:0000313" key="4">
    <source>
        <dbReference type="Proteomes" id="UP000030746"/>
    </source>
</evidence>
<dbReference type="Gene3D" id="3.40.640.10">
    <property type="entry name" value="Type I PLP-dependent aspartate aminotransferase-like (Major domain)"/>
    <property type="match status" value="1"/>
</dbReference>
<sequence>MNKRDFGSFHASNVQELLSLSEEQYQAPLLPVDSGLSKLVTGDDFDFGEVARRKYFLIEEDCTFLNHGAFGGVLKPALEYAQKWQCYAEKQPLRFYDRELLPLLADVTRNLAKFINCDATDLVLISNATTALNSIIRSFKFDPGDVILMLNVTYGAVKKLIKQVCLETGAIVKEIEVKFPIEGNEQIISHTEQVLLGEKITLAVFDHIPSNTPFILPIPELVHLCHERNVPVLVDGAHVFGNIPLDIKAINADFYVSNCHKWFCCPKGAAFLYVRTEYQATIRPLVISHGFGSGFNSEFIWTGLHDYSAYLSLYTVLEFWQRIGLHDILQHNHCLAVDAGKLLVQSWKTQLMAPENMFGSMVLVELPAQRDRDKITYDDAEAIQNTLYHNYNIEVPIKVVGKRLCVRISAHIYNRIEEYEKLAKAILEICDSSS</sequence>
<keyword evidence="1" id="KW-0663">Pyridoxal phosphate</keyword>
<dbReference type="InterPro" id="IPR015421">
    <property type="entry name" value="PyrdxlP-dep_Trfase_major"/>
</dbReference>